<dbReference type="EMBL" id="WKJM01000001">
    <property type="protein sequence ID" value="MRX06229.1"/>
    <property type="molecule type" value="Genomic_DNA"/>
</dbReference>
<evidence type="ECO:0000313" key="3">
    <source>
        <dbReference type="EMBL" id="MRX06229.1"/>
    </source>
</evidence>
<proteinExistence type="predicted"/>
<evidence type="ECO:0000256" key="2">
    <source>
        <dbReference type="SAM" id="SignalP"/>
    </source>
</evidence>
<reference evidence="3 4" key="1">
    <citation type="submission" date="2019-11" db="EMBL/GenBank/DDBJ databases">
        <title>Novel species isolated from a subtropical stream in China.</title>
        <authorList>
            <person name="Lu H."/>
        </authorList>
    </citation>
    <scope>NUCLEOTIDE SEQUENCE [LARGE SCALE GENOMIC DNA]</scope>
    <source>
        <strain evidence="3 4">FT25W</strain>
    </source>
</reference>
<keyword evidence="1" id="KW-0802">TPR repeat</keyword>
<dbReference type="InterPro" id="IPR019734">
    <property type="entry name" value="TPR_rpt"/>
</dbReference>
<feature type="repeat" description="TPR" evidence="1">
    <location>
        <begin position="37"/>
        <end position="70"/>
    </location>
</feature>
<feature type="chain" id="PRO_5026793653" description="Tetratricopeptide repeat protein" evidence="2">
    <location>
        <begin position="19"/>
        <end position="84"/>
    </location>
</feature>
<name>A0A6L5Q990_9BURK</name>
<dbReference type="AlphaFoldDB" id="A0A6L5Q990"/>
<dbReference type="SUPFAM" id="SSF48452">
    <property type="entry name" value="TPR-like"/>
    <property type="match status" value="1"/>
</dbReference>
<evidence type="ECO:0000313" key="4">
    <source>
        <dbReference type="Proteomes" id="UP000481037"/>
    </source>
</evidence>
<dbReference type="InterPro" id="IPR011990">
    <property type="entry name" value="TPR-like_helical_dom_sf"/>
</dbReference>
<evidence type="ECO:0000256" key="1">
    <source>
        <dbReference type="PROSITE-ProRule" id="PRU00339"/>
    </source>
</evidence>
<comment type="caution">
    <text evidence="3">The sequence shown here is derived from an EMBL/GenBank/DDBJ whole genome shotgun (WGS) entry which is preliminary data.</text>
</comment>
<keyword evidence="4" id="KW-1185">Reference proteome</keyword>
<dbReference type="RefSeq" id="WP_154361603.1">
    <property type="nucleotide sequence ID" value="NZ_WKJM01000001.1"/>
</dbReference>
<evidence type="ECO:0008006" key="5">
    <source>
        <dbReference type="Google" id="ProtNLM"/>
    </source>
</evidence>
<feature type="signal peptide" evidence="2">
    <location>
        <begin position="1"/>
        <end position="18"/>
    </location>
</feature>
<sequence>MRLAFGIAMLMLSLSALAAADFDLKLERGPHAVYMNWNLVDSLAEMYEAAGDKPRAVKNYRRSLELNAGNQNATEHLKVLEPQS</sequence>
<dbReference type="Gene3D" id="1.25.40.10">
    <property type="entry name" value="Tetratricopeptide repeat domain"/>
    <property type="match status" value="1"/>
</dbReference>
<dbReference type="PROSITE" id="PS50005">
    <property type="entry name" value="TPR"/>
    <property type="match status" value="1"/>
</dbReference>
<keyword evidence="2" id="KW-0732">Signal</keyword>
<accession>A0A6L5Q990</accession>
<protein>
    <recommendedName>
        <fullName evidence="5">Tetratricopeptide repeat protein</fullName>
    </recommendedName>
</protein>
<organism evidence="3 4">
    <name type="scientific">Duganella alba</name>
    <dbReference type="NCBI Taxonomy" id="2666081"/>
    <lineage>
        <taxon>Bacteria</taxon>
        <taxon>Pseudomonadati</taxon>
        <taxon>Pseudomonadota</taxon>
        <taxon>Betaproteobacteria</taxon>
        <taxon>Burkholderiales</taxon>
        <taxon>Oxalobacteraceae</taxon>
        <taxon>Telluria group</taxon>
        <taxon>Duganella</taxon>
    </lineage>
</organism>
<dbReference type="Proteomes" id="UP000481037">
    <property type="component" value="Unassembled WGS sequence"/>
</dbReference>
<gene>
    <name evidence="3" type="ORF">GJ697_00075</name>
</gene>